<dbReference type="AlphaFoldDB" id="A0AAW2V379"/>
<reference evidence="1" key="1">
    <citation type="submission" date="2020-06" db="EMBL/GenBank/DDBJ databases">
        <authorList>
            <person name="Li T."/>
            <person name="Hu X."/>
            <person name="Zhang T."/>
            <person name="Song X."/>
            <person name="Zhang H."/>
            <person name="Dai N."/>
            <person name="Sheng W."/>
            <person name="Hou X."/>
            <person name="Wei L."/>
        </authorList>
    </citation>
    <scope>NUCLEOTIDE SEQUENCE</scope>
    <source>
        <strain evidence="1">G02</strain>
        <tissue evidence="1">Leaf</tissue>
    </source>
</reference>
<organism evidence="1">
    <name type="scientific">Sesamum radiatum</name>
    <name type="common">Black benniseed</name>
    <dbReference type="NCBI Taxonomy" id="300843"/>
    <lineage>
        <taxon>Eukaryota</taxon>
        <taxon>Viridiplantae</taxon>
        <taxon>Streptophyta</taxon>
        <taxon>Embryophyta</taxon>
        <taxon>Tracheophyta</taxon>
        <taxon>Spermatophyta</taxon>
        <taxon>Magnoliopsida</taxon>
        <taxon>eudicotyledons</taxon>
        <taxon>Gunneridae</taxon>
        <taxon>Pentapetalae</taxon>
        <taxon>asterids</taxon>
        <taxon>lamiids</taxon>
        <taxon>Lamiales</taxon>
        <taxon>Pedaliaceae</taxon>
        <taxon>Sesamum</taxon>
    </lineage>
</organism>
<sequence length="85" mass="9574">MEWLEGSGGLGWRNARPSHTVIKILHHPLKAWWPRPSNSCGCQQWETGRGAVNLVSALRSTMRLLDHHHPARPQLHHLAITTTSS</sequence>
<comment type="caution">
    <text evidence="1">The sequence shown here is derived from an EMBL/GenBank/DDBJ whole genome shotgun (WGS) entry which is preliminary data.</text>
</comment>
<gene>
    <name evidence="1" type="ORF">Sradi_0871100</name>
</gene>
<proteinExistence type="predicted"/>
<protein>
    <submittedName>
        <fullName evidence="1">Uncharacterized protein</fullName>
    </submittedName>
</protein>
<evidence type="ECO:0000313" key="1">
    <source>
        <dbReference type="EMBL" id="KAL0423363.1"/>
    </source>
</evidence>
<reference evidence="1" key="2">
    <citation type="journal article" date="2024" name="Plant">
        <title>Genomic evolution and insights into agronomic trait innovations of Sesamum species.</title>
        <authorList>
            <person name="Miao H."/>
            <person name="Wang L."/>
            <person name="Qu L."/>
            <person name="Liu H."/>
            <person name="Sun Y."/>
            <person name="Le M."/>
            <person name="Wang Q."/>
            <person name="Wei S."/>
            <person name="Zheng Y."/>
            <person name="Lin W."/>
            <person name="Duan Y."/>
            <person name="Cao H."/>
            <person name="Xiong S."/>
            <person name="Wang X."/>
            <person name="Wei L."/>
            <person name="Li C."/>
            <person name="Ma Q."/>
            <person name="Ju M."/>
            <person name="Zhao R."/>
            <person name="Li G."/>
            <person name="Mu C."/>
            <person name="Tian Q."/>
            <person name="Mei H."/>
            <person name="Zhang T."/>
            <person name="Gao T."/>
            <person name="Zhang H."/>
        </authorList>
    </citation>
    <scope>NUCLEOTIDE SEQUENCE</scope>
    <source>
        <strain evidence="1">G02</strain>
    </source>
</reference>
<accession>A0AAW2V379</accession>
<dbReference type="EMBL" id="JACGWJ010000004">
    <property type="protein sequence ID" value="KAL0423363.1"/>
    <property type="molecule type" value="Genomic_DNA"/>
</dbReference>
<name>A0AAW2V379_SESRA</name>